<protein>
    <submittedName>
        <fullName evidence="1">Uncharacterized protein</fullName>
    </submittedName>
</protein>
<accession>A0A368GW17</accession>
<dbReference type="PANTHER" id="PTHR22898:SF3">
    <property type="entry name" value="ALPHA-1,2-FUCOSYLTRANSFERASE-RELATED"/>
    <property type="match status" value="1"/>
</dbReference>
<dbReference type="Proteomes" id="UP000252519">
    <property type="component" value="Unassembled WGS sequence"/>
</dbReference>
<dbReference type="EMBL" id="JOJR01000045">
    <property type="protein sequence ID" value="RCN48563.1"/>
    <property type="molecule type" value="Genomic_DNA"/>
</dbReference>
<name>A0A368GW17_ANCCA</name>
<reference evidence="1 2" key="1">
    <citation type="submission" date="2014-10" db="EMBL/GenBank/DDBJ databases">
        <title>Draft genome of the hookworm Ancylostoma caninum.</title>
        <authorList>
            <person name="Mitreva M."/>
        </authorList>
    </citation>
    <scope>NUCLEOTIDE SEQUENCE [LARGE SCALE GENOMIC DNA]</scope>
    <source>
        <strain evidence="1 2">Baltimore</strain>
    </source>
</reference>
<evidence type="ECO:0000313" key="2">
    <source>
        <dbReference type="Proteomes" id="UP000252519"/>
    </source>
</evidence>
<comment type="caution">
    <text evidence="1">The sequence shown here is derived from an EMBL/GenBank/DDBJ whole genome shotgun (WGS) entry which is preliminary data.</text>
</comment>
<dbReference type="InterPro" id="IPR052501">
    <property type="entry name" value="Alpha-1-2_FucT"/>
</dbReference>
<organism evidence="1 2">
    <name type="scientific">Ancylostoma caninum</name>
    <name type="common">Dog hookworm</name>
    <dbReference type="NCBI Taxonomy" id="29170"/>
    <lineage>
        <taxon>Eukaryota</taxon>
        <taxon>Metazoa</taxon>
        <taxon>Ecdysozoa</taxon>
        <taxon>Nematoda</taxon>
        <taxon>Chromadorea</taxon>
        <taxon>Rhabditida</taxon>
        <taxon>Rhabditina</taxon>
        <taxon>Rhabditomorpha</taxon>
        <taxon>Strongyloidea</taxon>
        <taxon>Ancylostomatidae</taxon>
        <taxon>Ancylostomatinae</taxon>
        <taxon>Ancylostoma</taxon>
    </lineage>
</organism>
<sequence length="160" mass="18817">MPDDVSPMYVPFTLSIMKYKDQLANHHSQCLQLDKEYRYDTELFHEYQRDLRYLLGFSEEVLRTGEKHLNDFYLFSDDQNFARAIMVALQINENWQPHVHVANFSRIMDLYVSQHICGAVLLTSSRSTHGWWLGFLAPPQAKVHFMRLDGEEEGGVQMFL</sequence>
<evidence type="ECO:0000313" key="1">
    <source>
        <dbReference type="EMBL" id="RCN48563.1"/>
    </source>
</evidence>
<dbReference type="AlphaFoldDB" id="A0A368GW17"/>
<dbReference type="PANTHER" id="PTHR22898">
    <property type="entry name" value="UNCHARACTERIZED GLYCOSOL TRANSFERASE-RELATED"/>
    <property type="match status" value="1"/>
</dbReference>
<proteinExistence type="predicted"/>
<keyword evidence="2" id="KW-1185">Reference proteome</keyword>
<dbReference type="OrthoDB" id="5864593at2759"/>
<gene>
    <name evidence="1" type="ORF">ANCCAN_05391</name>
</gene>